<dbReference type="GO" id="GO:0003847">
    <property type="term" value="F:1-alkyl-2-acetylglycerophosphocholine esterase activity"/>
    <property type="evidence" value="ECO:0007669"/>
    <property type="project" value="TreeGrafter"/>
</dbReference>
<keyword evidence="6" id="KW-1185">Reference proteome</keyword>
<dbReference type="SUPFAM" id="SSF53474">
    <property type="entry name" value="alpha/beta-Hydrolases"/>
    <property type="match status" value="1"/>
</dbReference>
<evidence type="ECO:0000256" key="3">
    <source>
        <dbReference type="ARBA" id="ARBA00023098"/>
    </source>
</evidence>
<evidence type="ECO:0000256" key="4">
    <source>
        <dbReference type="SAM" id="MobiDB-lite"/>
    </source>
</evidence>
<dbReference type="Gene3D" id="3.40.50.1820">
    <property type="entry name" value="alpha/beta hydrolase"/>
    <property type="match status" value="1"/>
</dbReference>
<dbReference type="AlphaFoldDB" id="A0A317PL58"/>
<name>A0A317PL58_9HYPH</name>
<dbReference type="EMBL" id="QGTR01000002">
    <property type="protein sequence ID" value="PWW01487.1"/>
    <property type="molecule type" value="Genomic_DNA"/>
</dbReference>
<evidence type="ECO:0000256" key="2">
    <source>
        <dbReference type="ARBA" id="ARBA00022963"/>
    </source>
</evidence>
<dbReference type="PANTHER" id="PTHR10272:SF0">
    <property type="entry name" value="PLATELET-ACTIVATING FACTOR ACETYLHYDROLASE"/>
    <property type="match status" value="1"/>
</dbReference>
<accession>A0A317PL58</accession>
<reference evidence="5 6" key="1">
    <citation type="submission" date="2018-05" db="EMBL/GenBank/DDBJ databases">
        <title>Genomic Encyclopedia of Type Strains, Phase IV (KMG-IV): sequencing the most valuable type-strain genomes for metagenomic binning, comparative biology and taxonomic classification.</title>
        <authorList>
            <person name="Goeker M."/>
        </authorList>
    </citation>
    <scope>NUCLEOTIDE SEQUENCE [LARGE SCALE GENOMIC DNA]</scope>
    <source>
        <strain evidence="5 6">DSM 16791</strain>
    </source>
</reference>
<proteinExistence type="predicted"/>
<keyword evidence="1 5" id="KW-0378">Hydrolase</keyword>
<dbReference type="OrthoDB" id="339159at2"/>
<feature type="region of interest" description="Disordered" evidence="4">
    <location>
        <begin position="1"/>
        <end position="30"/>
    </location>
</feature>
<keyword evidence="3" id="KW-0443">Lipid metabolism</keyword>
<organism evidence="5 6">
    <name type="scientific">Hoeflea marina</name>
    <dbReference type="NCBI Taxonomy" id="274592"/>
    <lineage>
        <taxon>Bacteria</taxon>
        <taxon>Pseudomonadati</taxon>
        <taxon>Pseudomonadota</taxon>
        <taxon>Alphaproteobacteria</taxon>
        <taxon>Hyphomicrobiales</taxon>
        <taxon>Rhizobiaceae</taxon>
        <taxon>Hoeflea</taxon>
    </lineage>
</organism>
<comment type="caution">
    <text evidence="5">The sequence shown here is derived from an EMBL/GenBank/DDBJ whole genome shotgun (WGS) entry which is preliminary data.</text>
</comment>
<evidence type="ECO:0000256" key="1">
    <source>
        <dbReference type="ARBA" id="ARBA00022801"/>
    </source>
</evidence>
<dbReference type="InterPro" id="IPR029058">
    <property type="entry name" value="AB_hydrolase_fold"/>
</dbReference>
<protein>
    <submittedName>
        <fullName evidence="5">Putative dienelactone hydrolase</fullName>
    </submittedName>
</protein>
<keyword evidence="2" id="KW-0442">Lipid degradation</keyword>
<dbReference type="PANTHER" id="PTHR10272">
    <property type="entry name" value="PLATELET-ACTIVATING FACTOR ACETYLHYDROLASE"/>
    <property type="match status" value="1"/>
</dbReference>
<evidence type="ECO:0000313" key="5">
    <source>
        <dbReference type="EMBL" id="PWW01487.1"/>
    </source>
</evidence>
<gene>
    <name evidence="5" type="ORF">DFR52_102149</name>
</gene>
<dbReference type="RefSeq" id="WP_110031298.1">
    <property type="nucleotide sequence ID" value="NZ_QGTR01000002.1"/>
</dbReference>
<dbReference type="Proteomes" id="UP000246352">
    <property type="component" value="Unassembled WGS sequence"/>
</dbReference>
<dbReference type="GO" id="GO:0016042">
    <property type="term" value="P:lipid catabolic process"/>
    <property type="evidence" value="ECO:0007669"/>
    <property type="project" value="UniProtKB-KW"/>
</dbReference>
<evidence type="ECO:0000313" key="6">
    <source>
        <dbReference type="Proteomes" id="UP000246352"/>
    </source>
</evidence>
<sequence length="320" mass="34987">MDSVSEQWPGSPRPARATRRMITSPEDGQPVEVTCRWPEDGAVKGFVVFCHGLGASGRDQEELTRFWASHGYLVVLPTFADWVGAVAAAEPGLGYAADDRELLRWTTVPVLRSRLYEILHTPAYWLARAGIVRAVMARIEDIAASTCGASVGTLPGAIAGHSFGAYTSQLFSGVEIDIPEDGTRDFTDERFRAALLLSAPGRHQQGLRDGSWDRMRGPVLTVTGTHDVGSRGQDWRWKTEPFELAPPGDKCLTVFADADHYLGGMTDNDPTPHRPEQQRAVATLTLAFLDAHLGRDPGARGWLESISDRIGACPVTIRRK</sequence>